<evidence type="ECO:0000313" key="2">
    <source>
        <dbReference type="EMBL" id="AZQ40657.1"/>
    </source>
</evidence>
<organism evidence="2 3">
    <name type="scientific">Streptomyces cyaneochromogenes</name>
    <dbReference type="NCBI Taxonomy" id="2496836"/>
    <lineage>
        <taxon>Bacteria</taxon>
        <taxon>Bacillati</taxon>
        <taxon>Actinomycetota</taxon>
        <taxon>Actinomycetes</taxon>
        <taxon>Kitasatosporales</taxon>
        <taxon>Streptomycetaceae</taxon>
        <taxon>Streptomyces</taxon>
    </lineage>
</organism>
<keyword evidence="3" id="KW-1185">Reference proteome</keyword>
<accession>A0A3Q9F0V3</accession>
<proteinExistence type="predicted"/>
<feature type="domain" description="Putative restriction endonuclease" evidence="1">
    <location>
        <begin position="28"/>
        <end position="187"/>
    </location>
</feature>
<dbReference type="GO" id="GO:0004519">
    <property type="term" value="F:endonuclease activity"/>
    <property type="evidence" value="ECO:0007669"/>
    <property type="project" value="UniProtKB-KW"/>
</dbReference>
<dbReference type="AlphaFoldDB" id="A0A3Q9F0V3"/>
<keyword evidence="2" id="KW-0378">Hydrolase</keyword>
<keyword evidence="2" id="KW-0540">Nuclease</keyword>
<dbReference type="Gene3D" id="3.90.1570.10">
    <property type="entry name" value="tt1808, chain A"/>
    <property type="match status" value="1"/>
</dbReference>
<evidence type="ECO:0000259" key="1">
    <source>
        <dbReference type="Pfam" id="PF05685"/>
    </source>
</evidence>
<protein>
    <submittedName>
        <fullName evidence="2">Uma2 family endonuclease</fullName>
    </submittedName>
</protein>
<dbReference type="Pfam" id="PF05685">
    <property type="entry name" value="Uma2"/>
    <property type="match status" value="1"/>
</dbReference>
<name>A0A3Q9F0V3_9ACTN</name>
<keyword evidence="2" id="KW-0255">Endonuclease</keyword>
<dbReference type="KEGG" id="scya:EJ357_29005"/>
<sequence>MDVFEGDYISADSEWDELAWVWRQTDVPKGCKVEIIDGLITVTPYSACAHHGIVERVQRYLYEVIPEEWGIYQRLATAVPSRLGLYVPDLAVVPKDALRTGDDHFVPAAASQLAVEVTSKATANNDRTTKAAGYAESGVPLYLLIDPLASGGPKITLYGEPKNGVYRVLRTGKFGDPVILPPPFHITLDTGEFRGS</sequence>
<dbReference type="PANTHER" id="PTHR35400:SF3">
    <property type="entry name" value="SLL1072 PROTEIN"/>
    <property type="match status" value="1"/>
</dbReference>
<dbReference type="PANTHER" id="PTHR35400">
    <property type="entry name" value="SLR1083 PROTEIN"/>
    <property type="match status" value="1"/>
</dbReference>
<dbReference type="InterPro" id="IPR008538">
    <property type="entry name" value="Uma2"/>
</dbReference>
<dbReference type="Proteomes" id="UP000280298">
    <property type="component" value="Chromosome"/>
</dbReference>
<dbReference type="EMBL" id="CP034539">
    <property type="protein sequence ID" value="AZQ40657.1"/>
    <property type="molecule type" value="Genomic_DNA"/>
</dbReference>
<dbReference type="CDD" id="cd06260">
    <property type="entry name" value="DUF820-like"/>
    <property type="match status" value="1"/>
</dbReference>
<reference evidence="2 3" key="1">
    <citation type="journal article" date="2019" name="Int. J. Syst. Evol. Microbiol.">
        <title>Streptomyces cyaneochromogenes sp. nov., a blue pigment-producing actinomycete from manganese-contaminated soil.</title>
        <authorList>
            <person name="Tang X."/>
            <person name="Zhao J."/>
            <person name="Li K."/>
            <person name="Chen Z."/>
            <person name="Sun Y."/>
            <person name="Gao J."/>
        </authorList>
    </citation>
    <scope>NUCLEOTIDE SEQUENCE [LARGE SCALE GENOMIC DNA]</scope>
    <source>
        <strain evidence="2 3">MK-45</strain>
    </source>
</reference>
<dbReference type="InterPro" id="IPR011335">
    <property type="entry name" value="Restrct_endonuc-II-like"/>
</dbReference>
<dbReference type="InterPro" id="IPR012296">
    <property type="entry name" value="Nuclease_put_TT1808"/>
</dbReference>
<gene>
    <name evidence="2" type="ORF">EJ357_29005</name>
</gene>
<dbReference type="RefSeq" id="WP_126400185.1">
    <property type="nucleotide sequence ID" value="NZ_CP034539.1"/>
</dbReference>
<dbReference type="SUPFAM" id="SSF52980">
    <property type="entry name" value="Restriction endonuclease-like"/>
    <property type="match status" value="1"/>
</dbReference>
<evidence type="ECO:0000313" key="3">
    <source>
        <dbReference type="Proteomes" id="UP000280298"/>
    </source>
</evidence>
<dbReference type="OrthoDB" id="4537149at2"/>